<dbReference type="InterPro" id="IPR011059">
    <property type="entry name" value="Metal-dep_hydrolase_composite"/>
</dbReference>
<evidence type="ECO:0000256" key="1">
    <source>
        <dbReference type="SAM" id="MobiDB-lite"/>
    </source>
</evidence>
<reference evidence="4 5" key="1">
    <citation type="journal article" date="2021" name="Environ. Microbiol.">
        <title>Gene family expansions and transcriptome signatures uncover fungal adaptations to wood decay.</title>
        <authorList>
            <person name="Hage H."/>
            <person name="Miyauchi S."/>
            <person name="Viragh M."/>
            <person name="Drula E."/>
            <person name="Min B."/>
            <person name="Chaduli D."/>
            <person name="Navarro D."/>
            <person name="Favel A."/>
            <person name="Norest M."/>
            <person name="Lesage-Meessen L."/>
            <person name="Balint B."/>
            <person name="Merenyi Z."/>
            <person name="de Eugenio L."/>
            <person name="Morin E."/>
            <person name="Martinez A.T."/>
            <person name="Baldrian P."/>
            <person name="Stursova M."/>
            <person name="Martinez M.J."/>
            <person name="Novotny C."/>
            <person name="Magnuson J.K."/>
            <person name="Spatafora J.W."/>
            <person name="Maurice S."/>
            <person name="Pangilinan J."/>
            <person name="Andreopoulos W."/>
            <person name="LaButti K."/>
            <person name="Hundley H."/>
            <person name="Na H."/>
            <person name="Kuo A."/>
            <person name="Barry K."/>
            <person name="Lipzen A."/>
            <person name="Henrissat B."/>
            <person name="Riley R."/>
            <person name="Ahrendt S."/>
            <person name="Nagy L.G."/>
            <person name="Grigoriev I.V."/>
            <person name="Martin F."/>
            <person name="Rosso M.N."/>
        </authorList>
    </citation>
    <scope>NUCLEOTIDE SEQUENCE [LARGE SCALE GENOMIC DNA]</scope>
    <source>
        <strain evidence="4 5">CIRM-BRFM 1785</strain>
    </source>
</reference>
<dbReference type="Proteomes" id="UP000814176">
    <property type="component" value="Unassembled WGS sequence"/>
</dbReference>
<evidence type="ECO:0000313" key="5">
    <source>
        <dbReference type="Proteomes" id="UP000814176"/>
    </source>
</evidence>
<sequence length="639" mass="69430">MPAHDKKPPPAPAKLRQAAAEPKKAENIARRLAFVFLAAALAGIATYVSRVGHGGATRRVQAVTSVPESYAVCTDPGLVYTVDERRPNADCLLVKKDRIAATGTLEEIQAEWDVYQIDLVNKFYGGESKAKKPLKVIRPPSGSIIIPGLADAHAHLMMYGAKMQLNLEGAETIDEVLDRIEHYVASHPAPHDDGVRWVEGFGWDQTRWKDWRGGFPSKTDLASRPSLAGIPMALSRVDGHALWVSDRALELAEAKLPGGRWPGHGEVEGGEVMKDKNGKPTGVLVDSAMALIPVPPPSEAQMTEQLERAVKDALAVGLTSVHDAAVNGRMLNVFKKMADDGRLPIRVYAMANEESSEYWGGRFERLEDYGKDGRLNLRSVKLFTDGALGSWGAALLEPYSDNPSTSGLMRSSEEALKQTVTKFWNDGWGVNIHCIGDRANKAVLDIFEGLLQGNESAAQRRPRIEHAQIMRREDLTRAGQLGVITSVQPTHATSDMWYAESRLGPDRILGAYAYQSLLQLSSNKVLPLGSDFPVEGIKPLLGFYAAVSRLDGRGESPHGPGGWFPSERLTRAQALKGMTFDAAYASFAEGDLGSLSVGKKADYVVLDRDIMNEGAAFTDILATQVRATVIDGRVLHGGI</sequence>
<keyword evidence="2" id="KW-1133">Transmembrane helix</keyword>
<dbReference type="InterPro" id="IPR013108">
    <property type="entry name" value="Amidohydro_3"/>
</dbReference>
<keyword evidence="5" id="KW-1185">Reference proteome</keyword>
<feature type="transmembrane region" description="Helical" evidence="2">
    <location>
        <begin position="32"/>
        <end position="49"/>
    </location>
</feature>
<feature type="region of interest" description="Disordered" evidence="1">
    <location>
        <begin position="1"/>
        <end position="20"/>
    </location>
</feature>
<keyword evidence="2" id="KW-0812">Transmembrane</keyword>
<dbReference type="RefSeq" id="XP_047779964.1">
    <property type="nucleotide sequence ID" value="XM_047923535.1"/>
</dbReference>
<name>A0ABQ8KJB2_9APHY</name>
<dbReference type="CDD" id="cd01300">
    <property type="entry name" value="YtcJ_like"/>
    <property type="match status" value="1"/>
</dbReference>
<dbReference type="Gene3D" id="3.10.310.70">
    <property type="match status" value="1"/>
</dbReference>
<dbReference type="InterPro" id="IPR033932">
    <property type="entry name" value="YtcJ-like"/>
</dbReference>
<feature type="domain" description="Amidohydrolase 3" evidence="3">
    <location>
        <begin position="142"/>
        <end position="635"/>
    </location>
</feature>
<dbReference type="SUPFAM" id="SSF51556">
    <property type="entry name" value="Metallo-dependent hydrolases"/>
    <property type="match status" value="1"/>
</dbReference>
<evidence type="ECO:0000256" key="2">
    <source>
        <dbReference type="SAM" id="Phobius"/>
    </source>
</evidence>
<comment type="caution">
    <text evidence="4">The sequence shown here is derived from an EMBL/GenBank/DDBJ whole genome shotgun (WGS) entry which is preliminary data.</text>
</comment>
<dbReference type="GeneID" id="72004267"/>
<keyword evidence="2" id="KW-0472">Membrane</keyword>
<accession>A0ABQ8KJB2</accession>
<proteinExistence type="predicted"/>
<dbReference type="PANTHER" id="PTHR22642:SF2">
    <property type="entry name" value="PROTEIN LONG AFTER FAR-RED 3"/>
    <property type="match status" value="1"/>
</dbReference>
<dbReference type="Gene3D" id="2.30.40.10">
    <property type="entry name" value="Urease, subunit C, domain 1"/>
    <property type="match status" value="1"/>
</dbReference>
<dbReference type="SUPFAM" id="SSF51338">
    <property type="entry name" value="Composite domain of metallo-dependent hydrolases"/>
    <property type="match status" value="1"/>
</dbReference>
<gene>
    <name evidence="4" type="ORF">C8Q71DRAFT_755247</name>
</gene>
<protein>
    <submittedName>
        <fullName evidence="4">Amidohydrolase family-domain-containing protein</fullName>
    </submittedName>
</protein>
<dbReference type="PANTHER" id="PTHR22642">
    <property type="entry name" value="IMIDAZOLONEPROPIONASE"/>
    <property type="match status" value="1"/>
</dbReference>
<organism evidence="4 5">
    <name type="scientific">Rhodofomes roseus</name>
    <dbReference type="NCBI Taxonomy" id="34475"/>
    <lineage>
        <taxon>Eukaryota</taxon>
        <taxon>Fungi</taxon>
        <taxon>Dikarya</taxon>
        <taxon>Basidiomycota</taxon>
        <taxon>Agaricomycotina</taxon>
        <taxon>Agaricomycetes</taxon>
        <taxon>Polyporales</taxon>
        <taxon>Rhodofomes</taxon>
    </lineage>
</organism>
<dbReference type="Gene3D" id="3.20.20.140">
    <property type="entry name" value="Metal-dependent hydrolases"/>
    <property type="match status" value="1"/>
</dbReference>
<evidence type="ECO:0000313" key="4">
    <source>
        <dbReference type="EMBL" id="KAH9837926.1"/>
    </source>
</evidence>
<dbReference type="Pfam" id="PF07969">
    <property type="entry name" value="Amidohydro_3"/>
    <property type="match status" value="1"/>
</dbReference>
<dbReference type="EMBL" id="JADCUA010000008">
    <property type="protein sequence ID" value="KAH9837926.1"/>
    <property type="molecule type" value="Genomic_DNA"/>
</dbReference>
<dbReference type="InterPro" id="IPR032466">
    <property type="entry name" value="Metal_Hydrolase"/>
</dbReference>
<evidence type="ECO:0000259" key="3">
    <source>
        <dbReference type="Pfam" id="PF07969"/>
    </source>
</evidence>